<dbReference type="OrthoDB" id="4239157at2"/>
<keyword evidence="1" id="KW-0812">Transmembrane</keyword>
<dbReference type="Proteomes" id="UP000199515">
    <property type="component" value="Unassembled WGS sequence"/>
</dbReference>
<keyword evidence="3" id="KW-1185">Reference proteome</keyword>
<keyword evidence="1" id="KW-0472">Membrane</keyword>
<dbReference type="EMBL" id="FNON01000012">
    <property type="protein sequence ID" value="SDZ32301.1"/>
    <property type="molecule type" value="Genomic_DNA"/>
</dbReference>
<gene>
    <name evidence="2" type="ORF">SAMN05421504_112191</name>
</gene>
<organism evidence="2 3">
    <name type="scientific">Amycolatopsis xylanica</name>
    <dbReference type="NCBI Taxonomy" id="589385"/>
    <lineage>
        <taxon>Bacteria</taxon>
        <taxon>Bacillati</taxon>
        <taxon>Actinomycetota</taxon>
        <taxon>Actinomycetes</taxon>
        <taxon>Pseudonocardiales</taxon>
        <taxon>Pseudonocardiaceae</taxon>
        <taxon>Amycolatopsis</taxon>
    </lineage>
</organism>
<feature type="transmembrane region" description="Helical" evidence="1">
    <location>
        <begin position="52"/>
        <end position="71"/>
    </location>
</feature>
<evidence type="ECO:0000313" key="3">
    <source>
        <dbReference type="Proteomes" id="UP000199515"/>
    </source>
</evidence>
<accession>A0A1H3S4B2</accession>
<feature type="transmembrane region" description="Helical" evidence="1">
    <location>
        <begin position="20"/>
        <end position="40"/>
    </location>
</feature>
<proteinExistence type="predicted"/>
<keyword evidence="1" id="KW-1133">Transmembrane helix</keyword>
<name>A0A1H3S4B2_9PSEU</name>
<dbReference type="RefSeq" id="WP_091298608.1">
    <property type="nucleotide sequence ID" value="NZ_FNON01000012.1"/>
</dbReference>
<reference evidence="2 3" key="1">
    <citation type="submission" date="2016-10" db="EMBL/GenBank/DDBJ databases">
        <authorList>
            <person name="de Groot N.N."/>
        </authorList>
    </citation>
    <scope>NUCLEOTIDE SEQUENCE [LARGE SCALE GENOMIC DNA]</scope>
    <source>
        <strain evidence="2 3">CPCC 202699</strain>
    </source>
</reference>
<evidence type="ECO:0000313" key="2">
    <source>
        <dbReference type="EMBL" id="SDZ32301.1"/>
    </source>
</evidence>
<evidence type="ECO:0000256" key="1">
    <source>
        <dbReference type="SAM" id="Phobius"/>
    </source>
</evidence>
<protein>
    <submittedName>
        <fullName evidence="2">Uncharacterized protein</fullName>
    </submittedName>
</protein>
<dbReference type="AlphaFoldDB" id="A0A1H3S4B2"/>
<sequence>MTRHSRRPTSSRTHLWNEVWFYGFLAFVGGLLLLALGIALKKDSGWRAAWGQWVGGLGSIVAAGTAVWIAVEGWRRSDEQRRADQERELASKFAVWIQWNGADLEVAYYNSGATPVFDVVVRPVIGSINIGPPFGLRNLGPTQQTQVVTELSEAFRGFLRIALDEIQASESAHPRSEPAYPSPYLTRRLELVNNVGVHLKFRDASGINWIRHADGRLVQAK</sequence>